<gene>
    <name evidence="3" type="ORF">POM88_002880</name>
</gene>
<reference evidence="3" key="2">
    <citation type="submission" date="2023-05" db="EMBL/GenBank/DDBJ databases">
        <authorList>
            <person name="Schelkunov M.I."/>
        </authorList>
    </citation>
    <scope>NUCLEOTIDE SEQUENCE</scope>
    <source>
        <strain evidence="3">Hsosn_3</strain>
        <tissue evidence="3">Leaf</tissue>
    </source>
</reference>
<comment type="caution">
    <text evidence="3">The sequence shown here is derived from an EMBL/GenBank/DDBJ whole genome shotgun (WGS) entry which is preliminary data.</text>
</comment>
<evidence type="ECO:0000313" key="4">
    <source>
        <dbReference type="Proteomes" id="UP001237642"/>
    </source>
</evidence>
<proteinExistence type="predicted"/>
<evidence type="ECO:0000313" key="3">
    <source>
        <dbReference type="EMBL" id="KAK1403275.1"/>
    </source>
</evidence>
<protein>
    <submittedName>
        <fullName evidence="3">Uncharacterized protein</fullName>
    </submittedName>
</protein>
<sequence length="103" mass="11395">MAFHTKLNIVALVLILLSFHGAKWCTSASSLHQRDQQNSRWVSDCRIGYRKLGHLNCENADGFTNMKRSSWSQSLKTALSPPPAPVKRVTSRLGNAAPPPPNI</sequence>
<accession>A0AAD8N6D8</accession>
<evidence type="ECO:0000256" key="1">
    <source>
        <dbReference type="SAM" id="MobiDB-lite"/>
    </source>
</evidence>
<dbReference type="AlphaFoldDB" id="A0AAD8N6D8"/>
<keyword evidence="4" id="KW-1185">Reference proteome</keyword>
<evidence type="ECO:0000256" key="2">
    <source>
        <dbReference type="SAM" id="SignalP"/>
    </source>
</evidence>
<organism evidence="3 4">
    <name type="scientific">Heracleum sosnowskyi</name>
    <dbReference type="NCBI Taxonomy" id="360622"/>
    <lineage>
        <taxon>Eukaryota</taxon>
        <taxon>Viridiplantae</taxon>
        <taxon>Streptophyta</taxon>
        <taxon>Embryophyta</taxon>
        <taxon>Tracheophyta</taxon>
        <taxon>Spermatophyta</taxon>
        <taxon>Magnoliopsida</taxon>
        <taxon>eudicotyledons</taxon>
        <taxon>Gunneridae</taxon>
        <taxon>Pentapetalae</taxon>
        <taxon>asterids</taxon>
        <taxon>campanulids</taxon>
        <taxon>Apiales</taxon>
        <taxon>Apiaceae</taxon>
        <taxon>Apioideae</taxon>
        <taxon>apioid superclade</taxon>
        <taxon>Tordylieae</taxon>
        <taxon>Tordyliinae</taxon>
        <taxon>Heracleum</taxon>
    </lineage>
</organism>
<feature type="region of interest" description="Disordered" evidence="1">
    <location>
        <begin position="74"/>
        <end position="103"/>
    </location>
</feature>
<feature type="chain" id="PRO_5042205488" evidence="2">
    <location>
        <begin position="25"/>
        <end position="103"/>
    </location>
</feature>
<dbReference type="Proteomes" id="UP001237642">
    <property type="component" value="Unassembled WGS sequence"/>
</dbReference>
<name>A0AAD8N6D8_9APIA</name>
<reference evidence="3" key="1">
    <citation type="submission" date="2023-02" db="EMBL/GenBank/DDBJ databases">
        <title>Genome of toxic invasive species Heracleum sosnowskyi carries increased number of genes despite the absence of recent whole-genome duplications.</title>
        <authorList>
            <person name="Schelkunov M."/>
            <person name="Shtratnikova V."/>
            <person name="Makarenko M."/>
            <person name="Klepikova A."/>
            <person name="Omelchenko D."/>
            <person name="Novikova G."/>
            <person name="Obukhova E."/>
            <person name="Bogdanov V."/>
            <person name="Penin A."/>
            <person name="Logacheva M."/>
        </authorList>
    </citation>
    <scope>NUCLEOTIDE SEQUENCE</scope>
    <source>
        <strain evidence="3">Hsosn_3</strain>
        <tissue evidence="3">Leaf</tissue>
    </source>
</reference>
<dbReference type="EMBL" id="JAUIZM010000001">
    <property type="protein sequence ID" value="KAK1403275.1"/>
    <property type="molecule type" value="Genomic_DNA"/>
</dbReference>
<keyword evidence="2" id="KW-0732">Signal</keyword>
<feature type="signal peptide" evidence="2">
    <location>
        <begin position="1"/>
        <end position="24"/>
    </location>
</feature>